<protein>
    <recommendedName>
        <fullName evidence="5">Proline-rich region</fullName>
    </recommendedName>
</protein>
<keyword evidence="2" id="KW-0732">Signal</keyword>
<feature type="region of interest" description="Disordered" evidence="1">
    <location>
        <begin position="22"/>
        <end position="44"/>
    </location>
</feature>
<dbReference type="eggNOG" id="ENOG503303I">
    <property type="taxonomic scope" value="Bacteria"/>
</dbReference>
<dbReference type="Proteomes" id="UP000183107">
    <property type="component" value="Unassembled WGS sequence"/>
</dbReference>
<keyword evidence="4" id="KW-1185">Reference proteome</keyword>
<dbReference type="AlphaFoldDB" id="A0A1I5E7R5"/>
<evidence type="ECO:0000256" key="2">
    <source>
        <dbReference type="SAM" id="SignalP"/>
    </source>
</evidence>
<organism evidence="3 4">
    <name type="scientific">Nitrosospira briensis</name>
    <dbReference type="NCBI Taxonomy" id="35799"/>
    <lineage>
        <taxon>Bacteria</taxon>
        <taxon>Pseudomonadati</taxon>
        <taxon>Pseudomonadota</taxon>
        <taxon>Betaproteobacteria</taxon>
        <taxon>Nitrosomonadales</taxon>
        <taxon>Nitrosomonadaceae</taxon>
        <taxon>Nitrosospira</taxon>
    </lineage>
</organism>
<accession>A0A1I5E7R5</accession>
<feature type="signal peptide" evidence="2">
    <location>
        <begin position="1"/>
        <end position="22"/>
    </location>
</feature>
<gene>
    <name evidence="3" type="ORF">SAMN05216386_2532</name>
</gene>
<evidence type="ECO:0000313" key="4">
    <source>
        <dbReference type="Proteomes" id="UP000183107"/>
    </source>
</evidence>
<evidence type="ECO:0000313" key="3">
    <source>
        <dbReference type="EMBL" id="SFO07376.1"/>
    </source>
</evidence>
<feature type="compositionally biased region" description="Basic residues" evidence="1">
    <location>
        <begin position="25"/>
        <end position="44"/>
    </location>
</feature>
<proteinExistence type="predicted"/>
<evidence type="ECO:0000256" key="1">
    <source>
        <dbReference type="SAM" id="MobiDB-lite"/>
    </source>
</evidence>
<sequence>MGKMKLMCVAVMLLGSIPSASAGRGHGHHGHHGHHHHGHNHHRHGGGLGLALGMGLLGYGLGHYVNRAPYYPPSYGYGNRYGYPPAGYAPNYGYTQPYGYAPVVAAPPAPVVYIQQRETVQVQPQAQAANYWHYCRNPEGYYPYVKKCPDGWLQVSPQPSQ</sequence>
<name>A0A1I5E7R5_9PROT</name>
<evidence type="ECO:0008006" key="5">
    <source>
        <dbReference type="Google" id="ProtNLM"/>
    </source>
</evidence>
<reference evidence="4" key="1">
    <citation type="submission" date="2016-10" db="EMBL/GenBank/DDBJ databases">
        <authorList>
            <person name="Varghese N."/>
        </authorList>
    </citation>
    <scope>NUCLEOTIDE SEQUENCE [LARGE SCALE GENOMIC DNA]</scope>
    <source>
        <strain evidence="4">Nsp8</strain>
    </source>
</reference>
<dbReference type="RefSeq" id="WP_074798187.1">
    <property type="nucleotide sequence ID" value="NZ_FOVJ01000007.1"/>
</dbReference>
<feature type="chain" id="PRO_5010235156" description="Proline-rich region" evidence="2">
    <location>
        <begin position="23"/>
        <end position="161"/>
    </location>
</feature>
<dbReference type="EMBL" id="FOVJ01000007">
    <property type="protein sequence ID" value="SFO07376.1"/>
    <property type="molecule type" value="Genomic_DNA"/>
</dbReference>
<dbReference type="STRING" id="1266925.GCA_000619905_01521"/>
<dbReference type="OrthoDB" id="5397649at2"/>